<evidence type="ECO:0000256" key="1">
    <source>
        <dbReference type="ARBA" id="ARBA00010877"/>
    </source>
</evidence>
<keyword evidence="5 7" id="KW-0496">Mitochondrion</keyword>
<dbReference type="GO" id="GO:0061617">
    <property type="term" value="C:MICOS complex"/>
    <property type="evidence" value="ECO:0007669"/>
    <property type="project" value="TreeGrafter"/>
</dbReference>
<feature type="coiled-coil region" evidence="8">
    <location>
        <begin position="228"/>
        <end position="306"/>
    </location>
</feature>
<evidence type="ECO:0000256" key="7">
    <source>
        <dbReference type="RuleBase" id="RU363000"/>
    </source>
</evidence>
<evidence type="ECO:0000256" key="8">
    <source>
        <dbReference type="SAM" id="Coils"/>
    </source>
</evidence>
<dbReference type="InterPro" id="IPR019133">
    <property type="entry name" value="MIC60"/>
</dbReference>
<comment type="caution">
    <text evidence="10">The sequence shown here is derived from an EMBL/GenBank/DDBJ whole genome shotgun (WGS) entry which is preliminary data.</text>
</comment>
<comment type="function">
    <text evidence="7">Component of the MICOS complex, a large protein complex of the mitochondrial inner membrane that plays crucial roles in the maintenance of crista junctions, inner membrane architecture, and formation of contact sites to the outer membrane.</text>
</comment>
<dbReference type="EMBL" id="BLKM01012422">
    <property type="protein sequence ID" value="GFG36400.1"/>
    <property type="molecule type" value="Genomic_DNA"/>
</dbReference>
<keyword evidence="3 7" id="KW-0999">Mitochondrion inner membrane</keyword>
<comment type="subcellular location">
    <subcellularLocation>
        <location evidence="7">Mitochondrion inner membrane</location>
        <topology evidence="7">Single-pass membrane protein</topology>
    </subcellularLocation>
</comment>
<evidence type="ECO:0000256" key="6">
    <source>
        <dbReference type="ARBA" id="ARBA00023136"/>
    </source>
</evidence>
<dbReference type="AlphaFoldDB" id="A0A6L2PXT0"/>
<feature type="region of interest" description="Disordered" evidence="9">
    <location>
        <begin position="134"/>
        <end position="155"/>
    </location>
</feature>
<keyword evidence="4" id="KW-1133">Transmembrane helix</keyword>
<dbReference type="InParanoid" id="A0A6L2PXT0"/>
<keyword evidence="11" id="KW-1185">Reference proteome</keyword>
<feature type="coiled-coil region" evidence="8">
    <location>
        <begin position="381"/>
        <end position="408"/>
    </location>
</feature>
<keyword evidence="8" id="KW-0175">Coiled coil</keyword>
<name>A0A6L2PXT0_COPFO</name>
<accession>A0A6L2PXT0</accession>
<evidence type="ECO:0000256" key="4">
    <source>
        <dbReference type="ARBA" id="ARBA00022989"/>
    </source>
</evidence>
<protein>
    <recommendedName>
        <fullName evidence="7">MICOS complex subunit MIC60</fullName>
    </recommendedName>
    <alternativeName>
        <fullName evidence="7">Mitofilin</fullName>
    </alternativeName>
</protein>
<keyword evidence="6" id="KW-0472">Membrane</keyword>
<organism evidence="10 11">
    <name type="scientific">Coptotermes formosanus</name>
    <name type="common">Formosan subterranean termite</name>
    <dbReference type="NCBI Taxonomy" id="36987"/>
    <lineage>
        <taxon>Eukaryota</taxon>
        <taxon>Metazoa</taxon>
        <taxon>Ecdysozoa</taxon>
        <taxon>Arthropoda</taxon>
        <taxon>Hexapoda</taxon>
        <taxon>Insecta</taxon>
        <taxon>Pterygota</taxon>
        <taxon>Neoptera</taxon>
        <taxon>Polyneoptera</taxon>
        <taxon>Dictyoptera</taxon>
        <taxon>Blattodea</taxon>
        <taxon>Blattoidea</taxon>
        <taxon>Termitoidae</taxon>
        <taxon>Rhinotermitidae</taxon>
        <taxon>Coptotermes</taxon>
    </lineage>
</organism>
<dbReference type="Proteomes" id="UP000502823">
    <property type="component" value="Unassembled WGS sequence"/>
</dbReference>
<evidence type="ECO:0000256" key="9">
    <source>
        <dbReference type="SAM" id="MobiDB-lite"/>
    </source>
</evidence>
<dbReference type="OrthoDB" id="10261039at2759"/>
<evidence type="ECO:0000313" key="11">
    <source>
        <dbReference type="Proteomes" id="UP000502823"/>
    </source>
</evidence>
<dbReference type="PANTHER" id="PTHR15415:SF7">
    <property type="entry name" value="MICOS COMPLEX SUBUNIT MIC60"/>
    <property type="match status" value="1"/>
</dbReference>
<dbReference type="PANTHER" id="PTHR15415">
    <property type="entry name" value="MITOFILIN"/>
    <property type="match status" value="1"/>
</dbReference>
<evidence type="ECO:0000256" key="2">
    <source>
        <dbReference type="ARBA" id="ARBA00022692"/>
    </source>
</evidence>
<dbReference type="FunCoup" id="A0A6L2PXT0">
    <property type="interactions" value="966"/>
</dbReference>
<comment type="subunit">
    <text evidence="7">Component of the mitochondrial contact site and cristae organizing system (MICOS) complex.</text>
</comment>
<sequence>MAPIVCQNMKPVRCLSSKRVDFRRNVMSRHNPSRLYLVPRYYANKYPEPSKSKVGTGLKYTIGTLAAATVATVAYAAYDKDFRRWLGNNVPYSEEFLKVVLQEQTAYLERLQATYESLKSVVYDNLFGKKEEKREEEKAKVEIREPPKKDYKPPVAEVDKPIQKDVKKPPETHVKNLADLESKISTLAIAAVAAYGDAANTIRDYSHNIHVVIDDSVETLDAGVWDKLKKLIRRKDEAVAKAEATAKEAIESIERMKNILKDGIDNVSSELLEKANRNVERILTAVADAKNELEEAKRKANVTEKYWDKVEAARKFFEDELKVLFPGIRISEKQMILSEEDIDLFLAYAVSTVLYYQKELKKLETIGEDRIKRALEKAHSEDDAELLAAKVQAQLDKERRELELEYQKKAFELQIDAEAEMRQQLKIQAQTHSDHMADALAVKEKELERHFKKIHNERLEQEQSAYKMQIGAMLGRLRGIDDALKSRAENDKHARQAQLLWSACQSLHRCLKTSTPGVPWQQQLRPLRLEIENVGKAAGTDDDLVKVVLARIPPEAAGRGVYTEEAMRERFLKVERIARRLALIPEGGGSLPLYFLSFLQSFLLIKAVNPIPAAELADEPFDVAQLDTYDILQRARYWLDRGDFSMTLRYMNLLKGAARSVAQDWIDETRILLETQQAADTLMAHAAASGLLYV</sequence>
<evidence type="ECO:0000256" key="5">
    <source>
        <dbReference type="ARBA" id="ARBA00023128"/>
    </source>
</evidence>
<proteinExistence type="inferred from homology"/>
<evidence type="ECO:0000313" key="10">
    <source>
        <dbReference type="EMBL" id="GFG36400.1"/>
    </source>
</evidence>
<dbReference type="Pfam" id="PF09731">
    <property type="entry name" value="Mitofilin"/>
    <property type="match status" value="1"/>
</dbReference>
<reference evidence="11" key="1">
    <citation type="submission" date="2020-01" db="EMBL/GenBank/DDBJ databases">
        <title>Draft genome sequence of the Termite Coptotermes fromosanus.</title>
        <authorList>
            <person name="Itakura S."/>
            <person name="Yosikawa Y."/>
            <person name="Umezawa K."/>
        </authorList>
    </citation>
    <scope>NUCLEOTIDE SEQUENCE [LARGE SCALE GENOMIC DNA]</scope>
</reference>
<evidence type="ECO:0000256" key="3">
    <source>
        <dbReference type="ARBA" id="ARBA00022792"/>
    </source>
</evidence>
<comment type="similarity">
    <text evidence="1 7">Belongs to the MICOS complex subunit Mic60 family.</text>
</comment>
<keyword evidence="2 7" id="KW-0812">Transmembrane</keyword>
<gene>
    <name evidence="10" type="ORF">Cfor_06989</name>
</gene>
<dbReference type="GO" id="GO:0042407">
    <property type="term" value="P:cristae formation"/>
    <property type="evidence" value="ECO:0007669"/>
    <property type="project" value="TreeGrafter"/>
</dbReference>